<gene>
    <name evidence="1" type="ORF">ERS007720_04112</name>
    <name evidence="2" type="ORF">ERS007739_05259</name>
</gene>
<dbReference type="Proteomes" id="UP000039021">
    <property type="component" value="Unassembled WGS sequence"/>
</dbReference>
<evidence type="ECO:0000313" key="3">
    <source>
        <dbReference type="Proteomes" id="UP000039021"/>
    </source>
</evidence>
<evidence type="ECO:0000313" key="2">
    <source>
        <dbReference type="EMBL" id="CPB46174.1"/>
    </source>
</evidence>
<dbReference type="EMBL" id="CSBK01004003">
    <property type="protein sequence ID" value="CPB46174.1"/>
    <property type="molecule type" value="Genomic_DNA"/>
</dbReference>
<organism evidence="1 4">
    <name type="scientific">Mycobacterium tuberculosis</name>
    <dbReference type="NCBI Taxonomy" id="1773"/>
    <lineage>
        <taxon>Bacteria</taxon>
        <taxon>Bacillati</taxon>
        <taxon>Actinomycetota</taxon>
        <taxon>Actinomycetes</taxon>
        <taxon>Mycobacteriales</taxon>
        <taxon>Mycobacteriaceae</taxon>
        <taxon>Mycobacterium</taxon>
        <taxon>Mycobacterium tuberculosis complex</taxon>
    </lineage>
</organism>
<proteinExistence type="predicted"/>
<reference evidence="3 4" key="2">
    <citation type="submission" date="2015-03" db="EMBL/GenBank/DDBJ databases">
        <authorList>
            <consortium name="Pathogen Informatics"/>
        </authorList>
    </citation>
    <scope>NUCLEOTIDE SEQUENCE [LARGE SCALE GENOMIC DNA]</scope>
    <source>
        <strain evidence="1 4">M09401471</strain>
        <strain evidence="3">N09902308</strain>
    </source>
</reference>
<dbReference type="AlphaFoldDB" id="A0A655JMM7"/>
<accession>A0A655JMM7</accession>
<dbReference type="Proteomes" id="UP000044938">
    <property type="component" value="Unassembled WGS sequence"/>
</dbReference>
<dbReference type="EMBL" id="CSAJ01000795">
    <property type="protein sequence ID" value="COX22129.1"/>
    <property type="molecule type" value="Genomic_DNA"/>
</dbReference>
<evidence type="ECO:0000313" key="4">
    <source>
        <dbReference type="Proteomes" id="UP000044938"/>
    </source>
</evidence>
<reference evidence="2" key="1">
    <citation type="submission" date="2015-03" db="EMBL/GenBank/DDBJ databases">
        <authorList>
            <consortium name="Pathogen Informatics"/>
            <person name="Murphy D."/>
        </authorList>
    </citation>
    <scope>NUCLEOTIDE SEQUENCE</scope>
    <source>
        <strain evidence="2">N09902308</strain>
    </source>
</reference>
<name>A0A655JMM7_MYCTX</name>
<sequence>MAADVHAHHLAAVTHVDDMLPRYPEYLRGLTRLQQSLHVPMLASKPKKHNIVAERDRTG</sequence>
<evidence type="ECO:0000313" key="1">
    <source>
        <dbReference type="EMBL" id="COX22129.1"/>
    </source>
</evidence>
<protein>
    <submittedName>
        <fullName evidence="1">Uncharacterized protein</fullName>
    </submittedName>
</protein>